<dbReference type="Proteomes" id="UP000813463">
    <property type="component" value="Chromosome 6"/>
</dbReference>
<reference evidence="4" key="1">
    <citation type="journal article" date="2021" name="Nat. Commun.">
        <title>Genomic analyses provide insights into spinach domestication and the genetic basis of agronomic traits.</title>
        <authorList>
            <person name="Cai X."/>
            <person name="Sun X."/>
            <person name="Xu C."/>
            <person name="Sun H."/>
            <person name="Wang X."/>
            <person name="Ge C."/>
            <person name="Zhang Z."/>
            <person name="Wang Q."/>
            <person name="Fei Z."/>
            <person name="Jiao C."/>
            <person name="Wang Q."/>
        </authorList>
    </citation>
    <scope>NUCLEOTIDE SEQUENCE [LARGE SCALE GENOMIC DNA]</scope>
    <source>
        <strain evidence="4">cv. Varoflay</strain>
    </source>
</reference>
<evidence type="ECO:0000313" key="5">
    <source>
        <dbReference type="RefSeq" id="XP_021854860.1"/>
    </source>
</evidence>
<protein>
    <submittedName>
        <fullName evidence="5 6">Anthranilate N-benzoyltransferase protein 2-like</fullName>
    </submittedName>
</protein>
<keyword evidence="4" id="KW-1185">Reference proteome</keyword>
<dbReference type="AlphaFoldDB" id="A0A9R0ISN2"/>
<evidence type="ECO:0000313" key="6">
    <source>
        <dbReference type="RefSeq" id="XP_021854862.1"/>
    </source>
</evidence>
<dbReference type="PANTHER" id="PTHR31642:SF11">
    <property type="entry name" value="SHIKIMATE O-HYDROXYCINNAMOYLTRANSFERASE"/>
    <property type="match status" value="1"/>
</dbReference>
<dbReference type="RefSeq" id="XP_021854860.1">
    <property type="nucleotide sequence ID" value="XM_021999168.1"/>
</dbReference>
<name>A0A9R0ISN2_SPIOL</name>
<keyword evidence="2" id="KW-0808">Transferase</keyword>
<dbReference type="PANTHER" id="PTHR31642">
    <property type="entry name" value="TRICHOTHECENE 3-O-ACETYLTRANSFERASE"/>
    <property type="match status" value="1"/>
</dbReference>
<dbReference type="Pfam" id="PF02458">
    <property type="entry name" value="Transferase"/>
    <property type="match status" value="1"/>
</dbReference>
<dbReference type="InterPro" id="IPR023213">
    <property type="entry name" value="CAT-like_dom_sf"/>
</dbReference>
<evidence type="ECO:0000256" key="1">
    <source>
        <dbReference type="ARBA" id="ARBA00009861"/>
    </source>
</evidence>
<dbReference type="OrthoDB" id="671439at2759"/>
<keyword evidence="3" id="KW-0012">Acyltransferase</keyword>
<dbReference type="KEGG" id="soe:110794219"/>
<dbReference type="Gene3D" id="3.30.559.10">
    <property type="entry name" value="Chloramphenicol acetyltransferase-like domain"/>
    <property type="match status" value="2"/>
</dbReference>
<proteinExistence type="inferred from homology"/>
<comment type="similarity">
    <text evidence="1">Belongs to the plant acyltransferase family.</text>
</comment>
<organism evidence="4 6">
    <name type="scientific">Spinacia oleracea</name>
    <name type="common">Spinach</name>
    <dbReference type="NCBI Taxonomy" id="3562"/>
    <lineage>
        <taxon>Eukaryota</taxon>
        <taxon>Viridiplantae</taxon>
        <taxon>Streptophyta</taxon>
        <taxon>Embryophyta</taxon>
        <taxon>Tracheophyta</taxon>
        <taxon>Spermatophyta</taxon>
        <taxon>Magnoliopsida</taxon>
        <taxon>eudicotyledons</taxon>
        <taxon>Gunneridae</taxon>
        <taxon>Pentapetalae</taxon>
        <taxon>Caryophyllales</taxon>
        <taxon>Chenopodiaceae</taxon>
        <taxon>Chenopodioideae</taxon>
        <taxon>Anserineae</taxon>
        <taxon>Spinacia</taxon>
    </lineage>
</organism>
<reference evidence="5 6" key="2">
    <citation type="submission" date="2025-04" db="UniProtKB">
        <authorList>
            <consortium name="RefSeq"/>
        </authorList>
    </citation>
    <scope>IDENTIFICATION</scope>
</reference>
<dbReference type="GO" id="GO:0016747">
    <property type="term" value="F:acyltransferase activity, transferring groups other than amino-acyl groups"/>
    <property type="evidence" value="ECO:0000318"/>
    <property type="project" value="GO_Central"/>
</dbReference>
<sequence length="453" mass="50943">MSMIKVKETTIVCPAEDTPKESIWLSRLDMIGSPYSHLNVMFVFPNISNAPDFFDSNVVKEALSKILVPFYPLAGRLKVNNESGRREIDCNGKGVVFIEAETTIMPLVIDDDFGEKYMSPDSEIGKDLFPKCDYSSAREDLSLLPLLFVQLTRFECGGVCLGFAHHHHFSDGASFFHFVNEWARLAKGLDVAIYPVHDRATYLAPRHPPQVNFRHLEYEPSIPPLIPKPVTGDVVKEIECVLKISKEQIDALKLEATSEGVLSYKPSTFEVLSGHVWRTACKARGLADDQDVKLIIPTNGRSRLKDPALPQGYCGNVMFFSICVEKAENVIRKPLWYVANKIHEAIKRYDDIEYVRSNIDYVESHLDLAVLAATIRGRNSFTCPNLSINSWARLPCYEADFGWGGPELTTASRIQSEGKSYITSSSNGDGSFSVFIKLFTPHMALFKDYLYDF</sequence>
<dbReference type="RefSeq" id="XP_021854862.1">
    <property type="nucleotide sequence ID" value="XM_021999170.1"/>
</dbReference>
<gene>
    <name evidence="5 6" type="primary">LOC110794219</name>
</gene>
<evidence type="ECO:0000256" key="2">
    <source>
        <dbReference type="ARBA" id="ARBA00022679"/>
    </source>
</evidence>
<evidence type="ECO:0000313" key="4">
    <source>
        <dbReference type="Proteomes" id="UP000813463"/>
    </source>
</evidence>
<accession>A0A9R0ISN2</accession>
<dbReference type="GeneID" id="110794219"/>
<evidence type="ECO:0000256" key="3">
    <source>
        <dbReference type="ARBA" id="ARBA00023315"/>
    </source>
</evidence>
<dbReference type="InterPro" id="IPR050317">
    <property type="entry name" value="Plant_Fungal_Acyltransferase"/>
</dbReference>